<dbReference type="AlphaFoldDB" id="A0A1B6KRJ4"/>
<keyword evidence="1" id="KW-0812">Transmembrane</keyword>
<feature type="transmembrane region" description="Helical" evidence="1">
    <location>
        <begin position="95"/>
        <end position="116"/>
    </location>
</feature>
<protein>
    <submittedName>
        <fullName evidence="2">Uncharacterized protein</fullName>
    </submittedName>
</protein>
<proteinExistence type="predicted"/>
<feature type="non-terminal residue" evidence="2">
    <location>
        <position position="1"/>
    </location>
</feature>
<keyword evidence="1" id="KW-0472">Membrane</keyword>
<evidence type="ECO:0000313" key="2">
    <source>
        <dbReference type="EMBL" id="JAT14057.1"/>
    </source>
</evidence>
<keyword evidence="1" id="KW-1133">Transmembrane helix</keyword>
<name>A0A1B6KRJ4_9HEMI</name>
<organism evidence="2">
    <name type="scientific">Graphocephala atropunctata</name>
    <dbReference type="NCBI Taxonomy" id="36148"/>
    <lineage>
        <taxon>Eukaryota</taxon>
        <taxon>Metazoa</taxon>
        <taxon>Ecdysozoa</taxon>
        <taxon>Arthropoda</taxon>
        <taxon>Hexapoda</taxon>
        <taxon>Insecta</taxon>
        <taxon>Pterygota</taxon>
        <taxon>Neoptera</taxon>
        <taxon>Paraneoptera</taxon>
        <taxon>Hemiptera</taxon>
        <taxon>Auchenorrhyncha</taxon>
        <taxon>Membracoidea</taxon>
        <taxon>Cicadellidae</taxon>
        <taxon>Cicadellinae</taxon>
        <taxon>Cicadellini</taxon>
        <taxon>Graphocephala</taxon>
    </lineage>
</organism>
<accession>A0A1B6KRJ4</accession>
<feature type="transmembrane region" description="Helical" evidence="1">
    <location>
        <begin position="128"/>
        <end position="145"/>
    </location>
</feature>
<dbReference type="EMBL" id="GEBQ01025920">
    <property type="protein sequence ID" value="JAT14057.1"/>
    <property type="molecule type" value="Transcribed_RNA"/>
</dbReference>
<gene>
    <name evidence="2" type="ORF">g.51192</name>
</gene>
<reference evidence="2" key="1">
    <citation type="submission" date="2015-11" db="EMBL/GenBank/DDBJ databases">
        <title>De novo transcriptome assembly of four potential Pierce s Disease insect vectors from Arizona vineyards.</title>
        <authorList>
            <person name="Tassone E.E."/>
        </authorList>
    </citation>
    <scope>NUCLEOTIDE SEQUENCE</scope>
</reference>
<feature type="non-terminal residue" evidence="2">
    <location>
        <position position="148"/>
    </location>
</feature>
<evidence type="ECO:0000256" key="1">
    <source>
        <dbReference type="SAM" id="Phobius"/>
    </source>
</evidence>
<sequence length="148" mass="16657">PFNNSGHEKILYKDIYMLHGRPDCKAKLGMAGATYKSLGLVALMVDGRVMTKDFEYLDVNDYCFALSGVNVEAFGCLEVSPLQEPKNWDVPRPPWSHVVAMVLSLVTVVVTITVNLYLPQLRTLHGKLLVGCLVFLFVNYLQFLVDYQ</sequence>